<dbReference type="FunFam" id="1.10.506.10:FF:000004">
    <property type="entry name" value="IQ motif containing GTPase activating protein 1"/>
    <property type="match status" value="1"/>
</dbReference>
<dbReference type="GO" id="GO:0005938">
    <property type="term" value="C:cell cortex"/>
    <property type="evidence" value="ECO:0007669"/>
    <property type="project" value="TreeGrafter"/>
</dbReference>
<evidence type="ECO:0000256" key="3">
    <source>
        <dbReference type="ARBA" id="ARBA00022860"/>
    </source>
</evidence>
<protein>
    <recommendedName>
        <fullName evidence="9">Ras GTPase-activating-like protein IQGAP1</fullName>
    </recommendedName>
</protein>
<dbReference type="GO" id="GO:0051015">
    <property type="term" value="F:actin filament binding"/>
    <property type="evidence" value="ECO:0007669"/>
    <property type="project" value="TreeGrafter"/>
</dbReference>
<dbReference type="InterPro" id="IPR001715">
    <property type="entry name" value="CH_dom"/>
</dbReference>
<proteinExistence type="predicted"/>
<dbReference type="Gene3D" id="1.10.506.10">
    <property type="entry name" value="GTPase Activation - p120gap, domain 1"/>
    <property type="match status" value="1"/>
</dbReference>
<dbReference type="GO" id="GO:0005096">
    <property type="term" value="F:GTPase activator activity"/>
    <property type="evidence" value="ECO:0007669"/>
    <property type="project" value="TreeGrafter"/>
</dbReference>
<dbReference type="PROSITE" id="PS50096">
    <property type="entry name" value="IQ"/>
    <property type="match status" value="3"/>
</dbReference>
<dbReference type="GO" id="GO:1903479">
    <property type="term" value="P:mitotic actomyosin contractile ring assembly actin filament organization"/>
    <property type="evidence" value="ECO:0007669"/>
    <property type="project" value="TreeGrafter"/>
</dbReference>
<dbReference type="Pfam" id="PF00616">
    <property type="entry name" value="RasGAP"/>
    <property type="match status" value="1"/>
</dbReference>
<dbReference type="InterPro" id="IPR000048">
    <property type="entry name" value="IQ_motif_EF-hand-BS"/>
</dbReference>
<dbReference type="Proteomes" id="UP000279307">
    <property type="component" value="Chromosome 14"/>
</dbReference>
<dbReference type="InterPro" id="IPR001936">
    <property type="entry name" value="RasGAP_dom"/>
</dbReference>
<evidence type="ECO:0000259" key="5">
    <source>
        <dbReference type="PROSITE" id="PS50018"/>
    </source>
</evidence>
<evidence type="ECO:0000313" key="7">
    <source>
        <dbReference type="EMBL" id="RLU14769.1"/>
    </source>
</evidence>
<feature type="region of interest" description="Disordered" evidence="4">
    <location>
        <begin position="936"/>
        <end position="955"/>
    </location>
</feature>
<dbReference type="PANTHER" id="PTHR14149">
    <property type="entry name" value="RAS GTPASE-ACTIVATING PROTEIN WITH IQ MOTIF"/>
    <property type="match status" value="1"/>
</dbReference>
<sequence length="1649" mass="190599">MVNAGDISTENGIDNIRKSAEEIDEQRKETLAYEYLCHLEEAKKWMEACLNESLPATIEMEENLRNGVYLAKLAHFITPDALPLSKIYDAEQCKYEAAGLQFRHTDNINHFLKFLEQIQLPLIFQPETTDVYNKKNMPRVIYCIHALSTHLFKLGRAPAMQDLYGKVDFSEEDIDSVSRELQKHGIQMPAFQKIGGLLTNSLATDTTTPVAAVSAVNQAVTDNDNDKVLRALRSKELQLSNVKSAYIEKYTTTLLNAKNKMIKESYHENNGNVADACDGLLTQAEIQECINYVNKSCALESIVSSLSQEKDNKLIAALRTSTLSFKNIVVENVEDYRKELKLVLTKVVWHGIDSFESLYEWTNIFQDVIDKGNETALARKKKDETVKCLNMALESADIKKFHEILQSPCLEVCHIDEFAIPLYYQEMKEDRTQFQTDITHDDIKVSLRVLSVIAAITKAVDTGNPDFVYEKLSKYDARLFGLDELNKVKYTEALMKMRQRKLETSEECTLLTYSDIQECIELVNEECDDNFEVIEILHQINRAVATDDCKNMMKALKVITARVNIPVFSYDTPLYLKLLKKRLGEKKFEGSELWLDDVETIAKTAKSEIEKIKETIVLLYDINIHLENDDMMQTFSCIKMLDVVEGLSELTEECQNRCFLLLQQLQQRMRARYSFSYISHFTNERNIVYIDLKGKSYVWERPPNFKRSYYITADDINDIITSVMMEQHEYYSTKNYPYNEKLLIGLQACMRGHLLRKKIMDRRFYFNDNLENIIMIQAWWRCVRQRKRYCKLLEERDRQKEIFHQNKYSNIKTNKINDTDDKSSRYKRYEDKIVKIQALWRGRMSRKAFHSLLYSKKPSFPVVRYFSALLGFSAEDYDKDLELQKLKHEVVQCIRHNQNLSEQLNNMYVKIGLLIQNRIALQDVVAHGKNLDTLAKEKSANKDQNTSSDVASTAHKGLKSLTKEGRKMLESYQHLFYALQTNPQYLSKLLYLPPSNKSNKLFLKNIILTLFNFGSNTREDYLLLKLFGCALREDIRCNCHQPSDVLTGKPLVREMVVNYAKQFNGQSSLKQILGPLIEKVLEEKDLCMETNPVDIYKLWRNQLEMESGQSVDLPHAVSQEEALKHVPVQESLTKAINQLKKISLEFLDRITQSRDLIPYGMLYVSKVLYNSLTEKFSQTPEKDVLKAVGNLIYYHFINAAIVAPDTFDIVTLPVNRTLSSCQRKNLASIAKVLQFSTSKKGFGEEAPHLECLNQFIIVCHEKFKNFFRYCCQVEDLEEHFNIHEYTEATLIQNPEICISLQELCEIHTLLLTYQDQIAPDPSEPLHDLLDDLGPAPTVASLLGISDATYEANLARYSKQEVCLVLTNKFQLPPNDDTNLNNLFVKAKELLVSIISFLKKPTLIESLETTSSPMCMKLFDYSSVSPALNVIRESSSINDCKMQLRAYLKKLELEGWVSRANGYQAIVTSIAKDICNKSKYRVMRDKELQTLRATKERLDEKTKYYQEQVVFYNEYIKRCLQNLHGKSSLRAYELMHKDTYKLSKLRSKMTVKYSAWKLQEKGVLMDANQMLSPTEMKNTIFEISPTEHSGIFVVRCKFMGVELEKLEISIQQLLELQYEGRSCMDMFGKAKVNVNLLLHLLNRKFYGKSS</sequence>
<reference evidence="7 8" key="1">
    <citation type="journal article" date="2018" name="Genome Res.">
        <title>The genomic architecture and molecular evolution of ant odorant receptors.</title>
        <authorList>
            <person name="McKenzie S.K."/>
            <person name="Kronauer D.J.C."/>
        </authorList>
    </citation>
    <scope>NUCLEOTIDE SEQUENCE [LARGE SCALE GENOMIC DNA]</scope>
    <source>
        <strain evidence="7">Clonal line C1</strain>
    </source>
</reference>
<dbReference type="Pfam" id="PF00307">
    <property type="entry name" value="CH"/>
    <property type="match status" value="1"/>
</dbReference>
<dbReference type="SMART" id="SM00015">
    <property type="entry name" value="IQ"/>
    <property type="match status" value="3"/>
</dbReference>
<feature type="domain" description="Calponin-homology (CH)" evidence="6">
    <location>
        <begin position="36"/>
        <end position="151"/>
    </location>
</feature>
<keyword evidence="1" id="KW-0597">Phosphoprotein</keyword>
<dbReference type="Pfam" id="PF00612">
    <property type="entry name" value="IQ"/>
    <property type="match status" value="2"/>
</dbReference>
<dbReference type="CDD" id="cd05127">
    <property type="entry name" value="RasGAP_IQGAP_like"/>
    <property type="match status" value="1"/>
</dbReference>
<dbReference type="InterPro" id="IPR036872">
    <property type="entry name" value="CH_dom_sf"/>
</dbReference>
<dbReference type="FunFam" id="1.10.418.10:FF:000013">
    <property type="entry name" value="IQ motif containing GTPase activating protein 1"/>
    <property type="match status" value="1"/>
</dbReference>
<evidence type="ECO:0000256" key="4">
    <source>
        <dbReference type="SAM" id="MobiDB-lite"/>
    </source>
</evidence>
<dbReference type="PANTHER" id="PTHR14149:SF14">
    <property type="entry name" value="CALPONIN-HOMOLOGY (CH) DOMAIN-CONTAINING PROTEIN"/>
    <property type="match status" value="1"/>
</dbReference>
<dbReference type="SUPFAM" id="SSF48350">
    <property type="entry name" value="GTPase activation domain, GAP"/>
    <property type="match status" value="1"/>
</dbReference>
<accession>A0A3L8D3E1</accession>
<evidence type="ECO:0000256" key="2">
    <source>
        <dbReference type="ARBA" id="ARBA00022737"/>
    </source>
</evidence>
<dbReference type="InterPro" id="IPR008936">
    <property type="entry name" value="Rho_GTPase_activation_prot"/>
</dbReference>
<gene>
    <name evidence="7" type="ORF">DMN91_012656</name>
</gene>
<dbReference type="SMART" id="SM00033">
    <property type="entry name" value="CH"/>
    <property type="match status" value="1"/>
</dbReference>
<evidence type="ECO:0000256" key="1">
    <source>
        <dbReference type="ARBA" id="ARBA00022553"/>
    </source>
</evidence>
<dbReference type="InterPro" id="IPR027417">
    <property type="entry name" value="P-loop_NTPase"/>
</dbReference>
<dbReference type="SMART" id="SM00323">
    <property type="entry name" value="RasGAP"/>
    <property type="match status" value="1"/>
</dbReference>
<dbReference type="InterPro" id="IPR000593">
    <property type="entry name" value="RasGAP_C"/>
</dbReference>
<evidence type="ECO:0000313" key="8">
    <source>
        <dbReference type="Proteomes" id="UP000279307"/>
    </source>
</evidence>
<dbReference type="GO" id="GO:0005516">
    <property type="term" value="F:calmodulin binding"/>
    <property type="evidence" value="ECO:0007669"/>
    <property type="project" value="UniProtKB-KW"/>
</dbReference>
<keyword evidence="3" id="KW-0112">Calmodulin-binding</keyword>
<dbReference type="Gene3D" id="1.20.5.190">
    <property type="match status" value="1"/>
</dbReference>
<organism evidence="7 8">
    <name type="scientific">Ooceraea biroi</name>
    <name type="common">Clonal raider ant</name>
    <name type="synonym">Cerapachys biroi</name>
    <dbReference type="NCBI Taxonomy" id="2015173"/>
    <lineage>
        <taxon>Eukaryota</taxon>
        <taxon>Metazoa</taxon>
        <taxon>Ecdysozoa</taxon>
        <taxon>Arthropoda</taxon>
        <taxon>Hexapoda</taxon>
        <taxon>Insecta</taxon>
        <taxon>Pterygota</taxon>
        <taxon>Neoptera</taxon>
        <taxon>Endopterygota</taxon>
        <taxon>Hymenoptera</taxon>
        <taxon>Apocrita</taxon>
        <taxon>Aculeata</taxon>
        <taxon>Formicoidea</taxon>
        <taxon>Formicidae</taxon>
        <taxon>Dorylinae</taxon>
        <taxon>Ooceraea</taxon>
    </lineage>
</organism>
<keyword evidence="2" id="KW-0677">Repeat</keyword>
<dbReference type="EMBL" id="QOIP01000014">
    <property type="protein sequence ID" value="RLU14769.1"/>
    <property type="molecule type" value="Genomic_DNA"/>
</dbReference>
<evidence type="ECO:0008006" key="9">
    <source>
        <dbReference type="Google" id="ProtNLM"/>
    </source>
</evidence>
<feature type="domain" description="Ras-GAP" evidence="5">
    <location>
        <begin position="1005"/>
        <end position="1238"/>
    </location>
</feature>
<comment type="caution">
    <text evidence="7">The sequence shown here is derived from an EMBL/GenBank/DDBJ whole genome shotgun (WGS) entry which is preliminary data.</text>
</comment>
<name>A0A3L8D3E1_OOCBI</name>
<dbReference type="Pfam" id="PF03836">
    <property type="entry name" value="RasGAP_C"/>
    <property type="match status" value="1"/>
</dbReference>
<dbReference type="Gene3D" id="1.10.418.10">
    <property type="entry name" value="Calponin-like domain"/>
    <property type="match status" value="1"/>
</dbReference>
<feature type="compositionally biased region" description="Polar residues" evidence="4">
    <location>
        <begin position="942"/>
        <end position="951"/>
    </location>
</feature>
<evidence type="ECO:0000259" key="6">
    <source>
        <dbReference type="PROSITE" id="PS50021"/>
    </source>
</evidence>
<dbReference type="SUPFAM" id="SSF52540">
    <property type="entry name" value="P-loop containing nucleoside triphosphate hydrolases"/>
    <property type="match status" value="1"/>
</dbReference>
<dbReference type="OrthoDB" id="775356at2759"/>
<dbReference type="PROSITE" id="PS50018">
    <property type="entry name" value="RAS_GTPASE_ACTIV_2"/>
    <property type="match status" value="1"/>
</dbReference>
<dbReference type="SUPFAM" id="SSF143885">
    <property type="entry name" value="RGC domain-like"/>
    <property type="match status" value="1"/>
</dbReference>
<dbReference type="PROSITE" id="PS50021">
    <property type="entry name" value="CH"/>
    <property type="match status" value="1"/>
</dbReference>
<dbReference type="SUPFAM" id="SSF47576">
    <property type="entry name" value="Calponin-homology domain, CH-domain"/>
    <property type="match status" value="1"/>
</dbReference>